<reference evidence="5 6" key="1">
    <citation type="journal article" date="2016" name="Nat. Commun.">
        <title>Thousands of microbial genomes shed light on interconnected biogeochemical processes in an aquifer system.</title>
        <authorList>
            <person name="Anantharaman K."/>
            <person name="Brown C.T."/>
            <person name="Hug L.A."/>
            <person name="Sharon I."/>
            <person name="Castelle C.J."/>
            <person name="Probst A.J."/>
            <person name="Thomas B.C."/>
            <person name="Singh A."/>
            <person name="Wilkins M.J."/>
            <person name="Karaoz U."/>
            <person name="Brodie E.L."/>
            <person name="Williams K.H."/>
            <person name="Hubbard S.S."/>
            <person name="Banfield J.F."/>
        </authorList>
    </citation>
    <scope>NUCLEOTIDE SEQUENCE [LARGE SCALE GENOMIC DNA]</scope>
</reference>
<organism evidence="5 6">
    <name type="scientific">Candidatus Edwardsbacteria bacterium GWF2_54_11</name>
    <dbReference type="NCBI Taxonomy" id="1817851"/>
    <lineage>
        <taxon>Bacteria</taxon>
        <taxon>Candidatus Edwardsiibacteriota</taxon>
    </lineage>
</organism>
<keyword evidence="2" id="KW-0408">Iron</keyword>
<keyword evidence="3" id="KW-0411">Iron-sulfur</keyword>
<gene>
    <name evidence="5" type="ORF">A2024_06215</name>
</gene>
<dbReference type="PROSITE" id="PS00198">
    <property type="entry name" value="4FE4S_FER_1"/>
    <property type="match status" value="1"/>
</dbReference>
<keyword evidence="1" id="KW-0479">Metal-binding</keyword>
<dbReference type="PROSITE" id="PS51379">
    <property type="entry name" value="4FE4S_FER_2"/>
    <property type="match status" value="2"/>
</dbReference>
<dbReference type="AlphaFoldDB" id="A0A1F5RHU6"/>
<dbReference type="Proteomes" id="UP000177230">
    <property type="component" value="Unassembled WGS sequence"/>
</dbReference>
<dbReference type="Gene3D" id="3.30.70.20">
    <property type="match status" value="1"/>
</dbReference>
<evidence type="ECO:0000259" key="4">
    <source>
        <dbReference type="PROSITE" id="PS51379"/>
    </source>
</evidence>
<name>A0A1F5RHU6_9BACT</name>
<dbReference type="PANTHER" id="PTHR43534:SF1">
    <property type="entry name" value="4FE-4S CLUSTER CONTAINING PARA FAMILY ATPASE PROTEIN"/>
    <property type="match status" value="1"/>
</dbReference>
<dbReference type="InterPro" id="IPR027417">
    <property type="entry name" value="P-loop_NTPase"/>
</dbReference>
<dbReference type="CDD" id="cd03110">
    <property type="entry name" value="SIMIBI_bact_arch"/>
    <property type="match status" value="1"/>
</dbReference>
<dbReference type="Gene3D" id="3.40.50.300">
    <property type="entry name" value="P-loop containing nucleotide triphosphate hydrolases"/>
    <property type="match status" value="1"/>
</dbReference>
<dbReference type="SUPFAM" id="SSF52540">
    <property type="entry name" value="P-loop containing nucleoside triphosphate hydrolases"/>
    <property type="match status" value="1"/>
</dbReference>
<dbReference type="Pfam" id="PF00037">
    <property type="entry name" value="Fer4"/>
    <property type="match status" value="2"/>
</dbReference>
<dbReference type="InterPro" id="IPR017896">
    <property type="entry name" value="4Fe4S_Fe-S-bd"/>
</dbReference>
<evidence type="ECO:0000313" key="6">
    <source>
        <dbReference type="Proteomes" id="UP000177230"/>
    </source>
</evidence>
<dbReference type="PANTHER" id="PTHR43534">
    <property type="entry name" value="MIND SUPERFAMILY P-LOOP ATPASE CONTAINING AN INSERTED FERREDOXIN DOMAIN"/>
    <property type="match status" value="1"/>
</dbReference>
<comment type="caution">
    <text evidence="5">The sequence shown here is derived from an EMBL/GenBank/DDBJ whole genome shotgun (WGS) entry which is preliminary data.</text>
</comment>
<evidence type="ECO:0000256" key="2">
    <source>
        <dbReference type="ARBA" id="ARBA00023004"/>
    </source>
</evidence>
<evidence type="ECO:0000256" key="3">
    <source>
        <dbReference type="ARBA" id="ARBA00023014"/>
    </source>
</evidence>
<evidence type="ECO:0000313" key="5">
    <source>
        <dbReference type="EMBL" id="OGF14117.1"/>
    </source>
</evidence>
<proteinExistence type="predicted"/>
<dbReference type="GO" id="GO:0051536">
    <property type="term" value="F:iron-sulfur cluster binding"/>
    <property type="evidence" value="ECO:0007669"/>
    <property type="project" value="UniProtKB-KW"/>
</dbReference>
<protein>
    <submittedName>
        <fullName evidence="5">(4Fe-4S)-binding protein</fullName>
    </submittedName>
</protein>
<sequence>MTELVIISGKGGTGKTSVTASLAVLAGRPVIADCDVDAADLHLVLAPQVKETNKFSSGHEAMIIREKCTGCGECLKNCRFGAVKKTAGEAGKGLKFHIDPVFCEGCGVCVRICPAQAIDFPERVCGQWMVSDTRCGPMVHARLGVAAENSGKLVSMVRNQARMLAQETGRNPIIIDGPPGIGCPVIASITGASQVLVVTEPTVSGEHDLERVLKLAGHFGVPAAACVNKWDINPGMAEKIEEKARLAGAGIAGRIRYDPGVTQAQIRKKAVVETDAPSAEDIKNIWDKLGIKG</sequence>
<dbReference type="InterPro" id="IPR017900">
    <property type="entry name" value="4Fe4S_Fe_S_CS"/>
</dbReference>
<dbReference type="GO" id="GO:0046872">
    <property type="term" value="F:metal ion binding"/>
    <property type="evidence" value="ECO:0007669"/>
    <property type="project" value="UniProtKB-KW"/>
</dbReference>
<accession>A0A1F5RHU6</accession>
<feature type="domain" description="4Fe-4S ferredoxin-type" evidence="4">
    <location>
        <begin position="94"/>
        <end position="123"/>
    </location>
</feature>
<dbReference type="Pfam" id="PF01656">
    <property type="entry name" value="CbiA"/>
    <property type="match status" value="1"/>
</dbReference>
<dbReference type="SUPFAM" id="SSF54862">
    <property type="entry name" value="4Fe-4S ferredoxins"/>
    <property type="match status" value="1"/>
</dbReference>
<dbReference type="EMBL" id="MFFM01000009">
    <property type="protein sequence ID" value="OGF14117.1"/>
    <property type="molecule type" value="Genomic_DNA"/>
</dbReference>
<evidence type="ECO:0000256" key="1">
    <source>
        <dbReference type="ARBA" id="ARBA00022723"/>
    </source>
</evidence>
<dbReference type="InterPro" id="IPR002586">
    <property type="entry name" value="CobQ/CobB/MinD/ParA_Nub-bd_dom"/>
</dbReference>
<feature type="domain" description="4Fe-4S ferredoxin-type" evidence="4">
    <location>
        <begin position="59"/>
        <end position="88"/>
    </location>
</feature>